<dbReference type="SUPFAM" id="SSF54695">
    <property type="entry name" value="POZ domain"/>
    <property type="match status" value="2"/>
</dbReference>
<dbReference type="InterPro" id="IPR051568">
    <property type="entry name" value="LZTR1/Attractin"/>
</dbReference>
<dbReference type="Gene3D" id="1.25.40.420">
    <property type="match status" value="1"/>
</dbReference>
<dbReference type="CTD" id="8216"/>
<dbReference type="PANTHER" id="PTHR46376">
    <property type="entry name" value="LEUCINE-ZIPPER-LIKE TRANSCRIPTIONAL REGULATOR 1"/>
    <property type="match status" value="1"/>
</dbReference>
<dbReference type="SUPFAM" id="SSF117281">
    <property type="entry name" value="Kelch motif"/>
    <property type="match status" value="1"/>
</dbReference>
<evidence type="ECO:0000313" key="6">
    <source>
        <dbReference type="RefSeq" id="XP_034108880.1"/>
    </source>
</evidence>
<dbReference type="Pfam" id="PF00651">
    <property type="entry name" value="BTB"/>
    <property type="match status" value="2"/>
</dbReference>
<organism evidence="5 6">
    <name type="scientific">Drosophila albomicans</name>
    <name type="common">Fruit fly</name>
    <dbReference type="NCBI Taxonomy" id="7291"/>
    <lineage>
        <taxon>Eukaryota</taxon>
        <taxon>Metazoa</taxon>
        <taxon>Ecdysozoa</taxon>
        <taxon>Arthropoda</taxon>
        <taxon>Hexapoda</taxon>
        <taxon>Insecta</taxon>
        <taxon>Pterygota</taxon>
        <taxon>Neoptera</taxon>
        <taxon>Endopterygota</taxon>
        <taxon>Diptera</taxon>
        <taxon>Brachycera</taxon>
        <taxon>Muscomorpha</taxon>
        <taxon>Ephydroidea</taxon>
        <taxon>Drosophilidae</taxon>
        <taxon>Drosophila</taxon>
    </lineage>
</organism>
<accession>A0A6P8XBU9</accession>
<proteinExistence type="predicted"/>
<dbReference type="InterPro" id="IPR015915">
    <property type="entry name" value="Kelch-typ_b-propeller"/>
</dbReference>
<dbReference type="FunFam" id="3.30.710.10:FF:000145">
    <property type="entry name" value="leucine-zipper-like transcriptional regulator 1"/>
    <property type="match status" value="1"/>
</dbReference>
<feature type="compositionally biased region" description="Low complexity" evidence="3">
    <location>
        <begin position="44"/>
        <end position="54"/>
    </location>
</feature>
<feature type="region of interest" description="Disordered" evidence="3">
    <location>
        <begin position="1"/>
        <end position="62"/>
    </location>
</feature>
<dbReference type="Gene3D" id="3.30.710.10">
    <property type="entry name" value="Potassium Channel Kv1.1, Chain A"/>
    <property type="match status" value="2"/>
</dbReference>
<dbReference type="SMART" id="SM00225">
    <property type="entry name" value="BTB"/>
    <property type="match status" value="2"/>
</dbReference>
<evidence type="ECO:0000313" key="5">
    <source>
        <dbReference type="Proteomes" id="UP000515160"/>
    </source>
</evidence>
<evidence type="ECO:0000256" key="1">
    <source>
        <dbReference type="ARBA" id="ARBA00022441"/>
    </source>
</evidence>
<dbReference type="CDD" id="cd18309">
    <property type="entry name" value="BTB2_POZ_LZTR1"/>
    <property type="match status" value="1"/>
</dbReference>
<dbReference type="Pfam" id="PF01344">
    <property type="entry name" value="Kelch_1"/>
    <property type="match status" value="1"/>
</dbReference>
<reference evidence="6" key="1">
    <citation type="submission" date="2025-08" db="UniProtKB">
        <authorList>
            <consortium name="RefSeq"/>
        </authorList>
    </citation>
    <scope>IDENTIFICATION</scope>
    <source>
        <strain evidence="6">15112-1751.03</strain>
        <tissue evidence="6">Whole Adult</tissue>
    </source>
</reference>
<sequence length="1024" mass="110691">MLKSILGADTNGSAEDLRSGGVGGGVASGSGSASGSGGGGGGSSASASASGSGALSRNSCGQGSNSISSGLSTVCGQVQVGGSSSVPGSASSSRSSVSGGGSTPATVYCPACVASSSQQQQQQQQQQLSSSAGEAVLVHCDSKSGKRIKPRKSASSVGCLDAQHIRNNLRMSTSSSMRSTRGIAAAAAAAAVAGTSSNSGSGGSAAGSSASGAASGAAGSSSSSNTSASAIIPCGSASNGGSGSLAYDTSSNGSCSSVNGKAGSPGSYSCNALNVDFNSYTSTHQWTRMLECAEFVGAKRSKHTVVAYKDAMFVFGGDNGKNMLNDLIRFGVKDKSWGRACATGTPPAPRYHHSAVVSGSSMFIFGGYTGDIHSNSNLTNKNDLFEYKFFSAMWVEWKFSGRQPVPRSAHGAAVYDNKMWIYAGYDGNARLNDMWTLNLTGENHQWEEVEQKGTRPPTCCNFPVAVARDAMYVFSGQSGLQITNSLFEFHFKTRTWRRISNEPVLRGATSAPPSRRYGHTMVHHDRFLYVFGGSADSTLPNDLHCYDLDSQVWSIIQPEQNSDVPSGRVFHASAVISDAMYIFGGTVDNSVRRGDTYRFQFSSYPKCTLRDDFGKFFQEKQFCDIQFIVGVEEIRIQAHIAFVAARSKYLRNKILSAREARQQQMEKVYGVGQVDAQALNTGVGGDRVPMLEVRLSKASPEAFEIILNYIYTDRIDLKDSYSKNIIILITDIYQLAGLFTMPRLAQGCIQYLEYKINKVNVLEALYNADKSNIKIIKDHCMQFIIKEENFTEVVMSSEFSDLDKPLLVEIIRKRLHPSKLVMETSFESNIGTTLEFDLATFLESTGKDFCDISLILEDHVILAHKSVLSARCTYFQGMFRSFMPPDNTVNIQIGEISPSLEAFHSLLRYIYYGETKMPPQDALYLFQAPCFYGLSNNRLHAFCKYSLEHNITFENVLQTLEASDITKIYDIKEYALKLIVKDFAKVARLPKIAGLSRELLLEIIRAVADSQGEFLTRININTDI</sequence>
<dbReference type="GO" id="GO:0005794">
    <property type="term" value="C:Golgi apparatus"/>
    <property type="evidence" value="ECO:0007669"/>
    <property type="project" value="TreeGrafter"/>
</dbReference>
<dbReference type="Gene3D" id="2.120.10.80">
    <property type="entry name" value="Kelch-type beta propeller"/>
    <property type="match status" value="2"/>
</dbReference>
<keyword evidence="5" id="KW-1185">Reference proteome</keyword>
<feature type="domain" description="BTB" evidence="4">
    <location>
        <begin position="623"/>
        <end position="719"/>
    </location>
</feature>
<dbReference type="RefSeq" id="XP_034108880.1">
    <property type="nucleotide sequence ID" value="XM_034252989.2"/>
</dbReference>
<dbReference type="CDD" id="cd18506">
    <property type="entry name" value="BACK2_LZTR1"/>
    <property type="match status" value="1"/>
</dbReference>
<dbReference type="CDD" id="cd18308">
    <property type="entry name" value="BTB1_POZ_LZTR1"/>
    <property type="match status" value="1"/>
</dbReference>
<gene>
    <name evidence="6" type="primary">LOC117571025</name>
</gene>
<dbReference type="FunFam" id="3.30.710.10:FF:000243">
    <property type="entry name" value="Leucine-zipper-like transcriptional regulator 1 homolog"/>
    <property type="match status" value="1"/>
</dbReference>
<feature type="compositionally biased region" description="Low complexity" evidence="3">
    <location>
        <begin position="206"/>
        <end position="224"/>
    </location>
</feature>
<dbReference type="FunFam" id="2.120.10.80:FF:000090">
    <property type="entry name" value="Leucine-zipper transcriptional regulator 1"/>
    <property type="match status" value="1"/>
</dbReference>
<dbReference type="OrthoDB" id="10250130at2759"/>
<dbReference type="InterPro" id="IPR006652">
    <property type="entry name" value="Kelch_1"/>
</dbReference>
<evidence type="ECO:0000256" key="2">
    <source>
        <dbReference type="ARBA" id="ARBA00022737"/>
    </source>
</evidence>
<dbReference type="AlphaFoldDB" id="A0A6P8XBU9"/>
<dbReference type="PROSITE" id="PS50097">
    <property type="entry name" value="BTB"/>
    <property type="match status" value="2"/>
</dbReference>
<keyword evidence="2" id="KW-0677">Repeat</keyword>
<feature type="domain" description="BTB" evidence="4">
    <location>
        <begin position="850"/>
        <end position="919"/>
    </location>
</feature>
<dbReference type="InterPro" id="IPR011333">
    <property type="entry name" value="SKP1/BTB/POZ_sf"/>
</dbReference>
<protein>
    <submittedName>
        <fullName evidence="6">Leucine-zipper-like transcriptional regulator 1 homolog</fullName>
    </submittedName>
</protein>
<dbReference type="InterPro" id="IPR000210">
    <property type="entry name" value="BTB/POZ_dom"/>
</dbReference>
<keyword evidence="1" id="KW-0880">Kelch repeat</keyword>
<dbReference type="PANTHER" id="PTHR46376:SF1">
    <property type="entry name" value="LEUCINE-ZIPPER-LIKE TRANSCRIPTIONAL REGULATOR 1"/>
    <property type="match status" value="1"/>
</dbReference>
<dbReference type="GeneID" id="117571025"/>
<evidence type="ECO:0000259" key="4">
    <source>
        <dbReference type="PROSITE" id="PS50097"/>
    </source>
</evidence>
<dbReference type="Proteomes" id="UP000515160">
    <property type="component" value="Chromosome X"/>
</dbReference>
<feature type="compositionally biased region" description="Gly residues" evidence="3">
    <location>
        <begin position="20"/>
        <end position="43"/>
    </location>
</feature>
<feature type="region of interest" description="Disordered" evidence="3">
    <location>
        <begin position="196"/>
        <end position="224"/>
    </location>
</feature>
<name>A0A6P8XBU9_DROAB</name>
<dbReference type="Pfam" id="PF24681">
    <property type="entry name" value="Kelch_KLHDC2_KLHL20_DRC7"/>
    <property type="match status" value="1"/>
</dbReference>
<evidence type="ECO:0000256" key="3">
    <source>
        <dbReference type="SAM" id="MobiDB-lite"/>
    </source>
</evidence>